<feature type="region of interest" description="Disordered" evidence="2">
    <location>
        <begin position="61"/>
        <end position="117"/>
    </location>
</feature>
<dbReference type="Pfam" id="PF09587">
    <property type="entry name" value="PGA_cap"/>
    <property type="match status" value="1"/>
</dbReference>
<dbReference type="PANTHER" id="PTHR33393">
    <property type="entry name" value="POLYGLUTAMINE SYNTHESIS ACCESSORY PROTEIN RV0574C-RELATED"/>
    <property type="match status" value="1"/>
</dbReference>
<dbReference type="EMBL" id="FLUV01002679">
    <property type="protein sequence ID" value="SBW29122.1"/>
    <property type="molecule type" value="Genomic_DNA"/>
</dbReference>
<dbReference type="InterPro" id="IPR019079">
    <property type="entry name" value="Capsule_synth_CapA"/>
</dbReference>
<keyword evidence="5" id="KW-1185">Reference proteome</keyword>
<name>A0A1C3PH11_9ACTN</name>
<dbReference type="Gene3D" id="3.60.21.10">
    <property type="match status" value="1"/>
</dbReference>
<dbReference type="InterPro" id="IPR052169">
    <property type="entry name" value="CW_Biosynth-Accessory"/>
</dbReference>
<dbReference type="SUPFAM" id="SSF56300">
    <property type="entry name" value="Metallo-dependent phosphatases"/>
    <property type="match status" value="1"/>
</dbReference>
<feature type="compositionally biased region" description="Low complexity" evidence="2">
    <location>
        <begin position="65"/>
        <end position="79"/>
    </location>
</feature>
<organism evidence="4 5">
    <name type="scientific">Candidatus Protofrankia californiensis</name>
    <dbReference type="NCBI Taxonomy" id="1839754"/>
    <lineage>
        <taxon>Bacteria</taxon>
        <taxon>Bacillati</taxon>
        <taxon>Actinomycetota</taxon>
        <taxon>Actinomycetes</taxon>
        <taxon>Frankiales</taxon>
        <taxon>Frankiaceae</taxon>
        <taxon>Protofrankia</taxon>
    </lineage>
</organism>
<dbReference type="PANTHER" id="PTHR33393:SF13">
    <property type="entry name" value="PGA BIOSYNTHESIS PROTEIN CAPA"/>
    <property type="match status" value="1"/>
</dbReference>
<dbReference type="AlphaFoldDB" id="A0A1C3PH11"/>
<dbReference type="Proteomes" id="UP000199013">
    <property type="component" value="Unassembled WGS sequence"/>
</dbReference>
<evidence type="ECO:0000256" key="1">
    <source>
        <dbReference type="ARBA" id="ARBA00005662"/>
    </source>
</evidence>
<proteinExistence type="inferred from homology"/>
<sequence length="443" mass="44787">MAWKAVRTGCCSHPGGRLAVTPWVLATTVGLAGAMSLGLALSGCGLSGRLSNQGVDAANGPVRTAGAASPSADPASTVPVEPGIGTTSPSATPPALAVTSSPPGDPLASDPVRDGERVPTGTPVTIAFGGDVHFEGSVGERLAADPRSMFGSIAQTLGRADLAMVNLETAVTTRGTPTDKKYVFRAPPSAFNALQTAGIDIATLANNHGMDYGLDGLYDTLAGARAASFPVVGIGTDDTAAYAPARVTVHGQRIAIVGATQVIDDELMSAWTSGPGKPGLASAKNVPRLLKAVRAARQDSDTVIVYLHWGVERQSCPTQAQQSLVPQLVAAGADVVVGAHAHVLLGGGWQPGGAYVDYGLGNFAFYSSGNGPNTASGVLTLTVAGRAITAAEWTPARIVGGVPQPLAGTGASAARAEWHRLRACAELAAGPPPRVPAHTGRRN</sequence>
<accession>A0A1C3PH11</accession>
<evidence type="ECO:0000313" key="4">
    <source>
        <dbReference type="EMBL" id="SBW29122.1"/>
    </source>
</evidence>
<gene>
    <name evidence="4" type="ORF">FDG2_6465</name>
</gene>
<dbReference type="InterPro" id="IPR029052">
    <property type="entry name" value="Metallo-depent_PP-like"/>
</dbReference>
<evidence type="ECO:0000313" key="5">
    <source>
        <dbReference type="Proteomes" id="UP000199013"/>
    </source>
</evidence>
<evidence type="ECO:0000259" key="3">
    <source>
        <dbReference type="SMART" id="SM00854"/>
    </source>
</evidence>
<protein>
    <submittedName>
        <fullName evidence="4">Bacterial capsule synthesis protein</fullName>
    </submittedName>
</protein>
<feature type="domain" description="Capsule synthesis protein CapA" evidence="3">
    <location>
        <begin position="125"/>
        <end position="367"/>
    </location>
</feature>
<reference evidence="5" key="1">
    <citation type="submission" date="2016-02" db="EMBL/GenBank/DDBJ databases">
        <authorList>
            <person name="Wibberg D."/>
        </authorList>
    </citation>
    <scope>NUCLEOTIDE SEQUENCE [LARGE SCALE GENOMIC DNA]</scope>
</reference>
<dbReference type="CDD" id="cd07381">
    <property type="entry name" value="MPP_CapA"/>
    <property type="match status" value="1"/>
</dbReference>
<evidence type="ECO:0000256" key="2">
    <source>
        <dbReference type="SAM" id="MobiDB-lite"/>
    </source>
</evidence>
<dbReference type="SMART" id="SM00854">
    <property type="entry name" value="PGA_cap"/>
    <property type="match status" value="1"/>
</dbReference>
<comment type="similarity">
    <text evidence="1">Belongs to the CapA family.</text>
</comment>